<feature type="domain" description="DDE Tnp4" evidence="3">
    <location>
        <begin position="22"/>
        <end position="183"/>
    </location>
</feature>
<evidence type="ECO:0000313" key="5">
    <source>
        <dbReference type="EMBL" id="VFT94332.1"/>
    </source>
</evidence>
<evidence type="ECO:0000313" key="6">
    <source>
        <dbReference type="Proteomes" id="UP000332933"/>
    </source>
</evidence>
<dbReference type="Pfam" id="PF13359">
    <property type="entry name" value="DDE_Tnp_4"/>
    <property type="match status" value="1"/>
</dbReference>
<organism evidence="5 6">
    <name type="scientific">Aphanomyces stellatus</name>
    <dbReference type="NCBI Taxonomy" id="120398"/>
    <lineage>
        <taxon>Eukaryota</taxon>
        <taxon>Sar</taxon>
        <taxon>Stramenopiles</taxon>
        <taxon>Oomycota</taxon>
        <taxon>Saprolegniomycetes</taxon>
        <taxon>Saprolegniales</taxon>
        <taxon>Verrucalvaceae</taxon>
        <taxon>Aphanomyces</taxon>
    </lineage>
</organism>
<dbReference type="EMBL" id="VJMH01006198">
    <property type="protein sequence ID" value="KAF0691137.1"/>
    <property type="molecule type" value="Genomic_DNA"/>
</dbReference>
<protein>
    <submittedName>
        <fullName evidence="5">Aste57867_17581 protein</fullName>
    </submittedName>
</protein>
<reference evidence="4" key="2">
    <citation type="submission" date="2019-06" db="EMBL/GenBank/DDBJ databases">
        <title>Genomics analysis of Aphanomyces spp. identifies a new class of oomycete effector associated with host adaptation.</title>
        <authorList>
            <person name="Gaulin E."/>
        </authorList>
    </citation>
    <scope>NUCLEOTIDE SEQUENCE</scope>
    <source>
        <strain evidence="4">CBS 578.67</strain>
    </source>
</reference>
<dbReference type="Proteomes" id="UP000332933">
    <property type="component" value="Unassembled WGS sequence"/>
</dbReference>
<keyword evidence="2" id="KW-0479">Metal-binding</keyword>
<proteinExistence type="predicted"/>
<keyword evidence="6" id="KW-1185">Reference proteome</keyword>
<dbReference type="InterPro" id="IPR027806">
    <property type="entry name" value="HARBI1_dom"/>
</dbReference>
<dbReference type="OrthoDB" id="76654at2759"/>
<dbReference type="EMBL" id="CAADRA010006219">
    <property type="protein sequence ID" value="VFT94332.1"/>
    <property type="molecule type" value="Genomic_DNA"/>
</dbReference>
<gene>
    <name evidence="5" type="primary">Aste57867_17581</name>
    <name evidence="4" type="ORF">As57867_017521</name>
    <name evidence="5" type="ORF">ASTE57867_17581</name>
</gene>
<evidence type="ECO:0000313" key="4">
    <source>
        <dbReference type="EMBL" id="KAF0691137.1"/>
    </source>
</evidence>
<evidence type="ECO:0000256" key="1">
    <source>
        <dbReference type="ARBA" id="ARBA00001968"/>
    </source>
</evidence>
<comment type="cofactor">
    <cofactor evidence="1">
        <name>a divalent metal cation</name>
        <dbReference type="ChEBI" id="CHEBI:60240"/>
    </cofactor>
</comment>
<evidence type="ECO:0000259" key="3">
    <source>
        <dbReference type="Pfam" id="PF13359"/>
    </source>
</evidence>
<dbReference type="AlphaFoldDB" id="A0A485L8Y2"/>
<reference evidence="5 6" key="1">
    <citation type="submission" date="2019-03" db="EMBL/GenBank/DDBJ databases">
        <authorList>
            <person name="Gaulin E."/>
            <person name="Dumas B."/>
        </authorList>
    </citation>
    <scope>NUCLEOTIDE SEQUENCE [LARGE SCALE GENOMIC DNA]</scope>
    <source>
        <strain evidence="5">CBS 568.67</strain>
    </source>
</reference>
<sequence>MDRYCAAIAAKGAPLENVYGFIDGTKLQTCRISATGDGDNLQKQIYSGHKRMHCLNFQAVSAPDGICIHFFGPVEGRRHDTTLLRHSRLFEYLARHPDVFYLKFIYGDPAYGISQFLQTGFKGANLSELQREFNKWMSRVRQAVEWNFKIMKTLWSFITFKNLSKIRLSPVAKIVHVAMLLTNCHCCYFGGNQISSFFGLDSSSLEEYLDTLDVVEI</sequence>
<evidence type="ECO:0000256" key="2">
    <source>
        <dbReference type="ARBA" id="ARBA00022723"/>
    </source>
</evidence>
<dbReference type="GO" id="GO:0046872">
    <property type="term" value="F:metal ion binding"/>
    <property type="evidence" value="ECO:0007669"/>
    <property type="project" value="UniProtKB-KW"/>
</dbReference>
<accession>A0A485L8Y2</accession>
<name>A0A485L8Y2_9STRA</name>